<name>A0A1U9LBA0_9PROT</name>
<dbReference type="KEGG" id="aper:A0U91_00210"/>
<evidence type="ECO:0000313" key="1">
    <source>
        <dbReference type="EMBL" id="AQT03724.1"/>
    </source>
</evidence>
<dbReference type="Proteomes" id="UP000189055">
    <property type="component" value="Chromosome"/>
</dbReference>
<proteinExistence type="predicted"/>
<reference evidence="1 2" key="1">
    <citation type="submission" date="2016-03" db="EMBL/GenBank/DDBJ databases">
        <title>Acetic acid bacteria sequencing.</title>
        <authorList>
            <person name="Brandt J."/>
            <person name="Jakob F."/>
            <person name="Vogel R.F."/>
        </authorList>
    </citation>
    <scope>NUCLEOTIDE SEQUENCE [LARGE SCALE GENOMIC DNA]</scope>
    <source>
        <strain evidence="1 2">TMW2.1084</strain>
    </source>
</reference>
<dbReference type="STRING" id="1076596.A0U91_00210"/>
<dbReference type="RefSeq" id="WP_077929674.1">
    <property type="nucleotide sequence ID" value="NZ_CP014687.1"/>
</dbReference>
<accession>A0A1U9LBA0</accession>
<evidence type="ECO:0000313" key="2">
    <source>
        <dbReference type="Proteomes" id="UP000189055"/>
    </source>
</evidence>
<protein>
    <submittedName>
        <fullName evidence="1">Uncharacterized protein</fullName>
    </submittedName>
</protein>
<organism evidence="1 2">
    <name type="scientific">Acetobacter persici</name>
    <dbReference type="NCBI Taxonomy" id="1076596"/>
    <lineage>
        <taxon>Bacteria</taxon>
        <taxon>Pseudomonadati</taxon>
        <taxon>Pseudomonadota</taxon>
        <taxon>Alphaproteobacteria</taxon>
        <taxon>Acetobacterales</taxon>
        <taxon>Acetobacteraceae</taxon>
        <taxon>Acetobacter</taxon>
    </lineage>
</organism>
<dbReference type="AlphaFoldDB" id="A0A1U9LBA0"/>
<gene>
    <name evidence="1" type="ORF">A0U91_00210</name>
</gene>
<dbReference type="EMBL" id="CP014687">
    <property type="protein sequence ID" value="AQT03724.1"/>
    <property type="molecule type" value="Genomic_DNA"/>
</dbReference>
<sequence>MSAYAGDRTTGFASPAADAIEGPIDLSDVLDLDRPLPRVCARNLVGNSSLGNLKFPRLNP</sequence>